<evidence type="ECO:0000313" key="2">
    <source>
        <dbReference type="Proteomes" id="UP000199582"/>
    </source>
</evidence>
<reference evidence="1 2" key="1">
    <citation type="submission" date="2016-10" db="EMBL/GenBank/DDBJ databases">
        <authorList>
            <person name="de Groot N.N."/>
        </authorList>
    </citation>
    <scope>NUCLEOTIDE SEQUENCE [LARGE SCALE GENOMIC DNA]</scope>
    <source>
        <strain evidence="1 2">DSM 100674</strain>
    </source>
</reference>
<accession>A0A1H7X325</accession>
<dbReference type="Proteomes" id="UP000199582">
    <property type="component" value="Unassembled WGS sequence"/>
</dbReference>
<dbReference type="InterPro" id="IPR011051">
    <property type="entry name" value="RmlC_Cupin_sf"/>
</dbReference>
<dbReference type="Pfam" id="PF14499">
    <property type="entry name" value="DUF4437"/>
    <property type="match status" value="1"/>
</dbReference>
<name>A0A1H7X325_9RHOB</name>
<evidence type="ECO:0000313" key="1">
    <source>
        <dbReference type="EMBL" id="SEM28133.1"/>
    </source>
</evidence>
<dbReference type="InterPro" id="IPR028013">
    <property type="entry name" value="DUF4437"/>
</dbReference>
<dbReference type="AlphaFoldDB" id="A0A1H7X325"/>
<dbReference type="EMBL" id="FOAG01000018">
    <property type="protein sequence ID" value="SEM28133.1"/>
    <property type="molecule type" value="Genomic_DNA"/>
</dbReference>
<dbReference type="SUPFAM" id="SSF51182">
    <property type="entry name" value="RmlC-like cupins"/>
    <property type="match status" value="1"/>
</dbReference>
<gene>
    <name evidence="1" type="ORF">SAMN05443999_11834</name>
</gene>
<protein>
    <submittedName>
        <fullName evidence="1">Cupin domain-containing protein</fullName>
    </submittedName>
</protein>
<keyword evidence="2" id="KW-1185">Reference proteome</keyword>
<proteinExistence type="predicted"/>
<organism evidence="1 2">
    <name type="scientific">Roseovarius azorensis</name>
    <dbReference type="NCBI Taxonomy" id="1287727"/>
    <lineage>
        <taxon>Bacteria</taxon>
        <taxon>Pseudomonadati</taxon>
        <taxon>Pseudomonadota</taxon>
        <taxon>Alphaproteobacteria</taxon>
        <taxon>Rhodobacterales</taxon>
        <taxon>Roseobacteraceae</taxon>
        <taxon>Roseovarius</taxon>
    </lineage>
</organism>
<dbReference type="STRING" id="1287727.SAMN05443999_11834"/>
<dbReference type="InterPro" id="IPR014710">
    <property type="entry name" value="RmlC-like_jellyroll"/>
</dbReference>
<dbReference type="CDD" id="cd06989">
    <property type="entry name" value="cupin_DRT102"/>
    <property type="match status" value="1"/>
</dbReference>
<sequence>MPSRQVRQRLRGRVSFEKETAMTHFRMPAAMAAVTVAVLTAPVALAQDDHVMIESGAFEYAAGPGSLQKGAEYAVLYGDPASDGVFAMRLRLPDGFHIAPHHHTKPEIVTVISGTFRLGMGEEADTTETTALEPGSFFAFQPGMAHYAYAEGETVVQLNSTGPWTITYVRAEDDPRTQ</sequence>
<dbReference type="Gene3D" id="2.60.120.10">
    <property type="entry name" value="Jelly Rolls"/>
    <property type="match status" value="1"/>
</dbReference>